<name>A0AC58I128_DANRE</name>
<organism evidence="1 2">
    <name type="scientific">Danio rerio</name>
    <name type="common">Zebrafish</name>
    <name type="synonym">Brachydanio rerio</name>
    <dbReference type="NCBI Taxonomy" id="7955"/>
    <lineage>
        <taxon>Eukaryota</taxon>
        <taxon>Metazoa</taxon>
        <taxon>Chordata</taxon>
        <taxon>Craniata</taxon>
        <taxon>Vertebrata</taxon>
        <taxon>Euteleostomi</taxon>
        <taxon>Actinopterygii</taxon>
        <taxon>Neopterygii</taxon>
        <taxon>Teleostei</taxon>
        <taxon>Ostariophysi</taxon>
        <taxon>Cypriniformes</taxon>
        <taxon>Danionidae</taxon>
        <taxon>Danioninae</taxon>
        <taxon>Danio</taxon>
    </lineage>
</organism>
<accession>A0AC58I128</accession>
<protein>
    <submittedName>
        <fullName evidence="2">Uncharacterized protein C1orf94 homolog isoform X1</fullName>
    </submittedName>
</protein>
<sequence>MSTRPFGESPERSGDALGPFPRSVWIHPHTPEDSLDRTCRRVLRRSVLANKGVWPHLPENAHVFADEDSGIYTTRGHDGRLPIVHSTGHQKLDKVMVKTQHNLTQTFLQRHVDTTCLCHPDDPCSYEHEPDKTKEVISQKGADRSKTPDFPKQILQPKQASNVDFPALPPLISQRVDRPPQQFPVSISASNKATLLKGKPDCQLHGGKPQRGPKQNQKEHPRVKPLVSSRTTPQIETQTSHDIGSTQTGNVHKEKVLFEGRSSMCSHLSVFAQFQMAEEQIILKDHTFKGGEVELGRSADGVHMAQTRAGSGTQNAAGPLDNAKCHIYRKDATVAKTKATGPGPDITVPGDMDGVQTWNSSGRCALQNAPFFTGTGHGLWSMPANCYLWVPEVYIPVNPLFFSNLLPPHGFGFNPCYTVGDFSLWPFQHGNCVNFPDNVNPSAAGRQGFPCPANVPPGFTAPDAFILI</sequence>
<reference evidence="2" key="1">
    <citation type="submission" date="2025-08" db="UniProtKB">
        <authorList>
            <consortium name="RefSeq"/>
        </authorList>
    </citation>
    <scope>IDENTIFICATION</scope>
    <source>
        <strain evidence="2">Tuebingen</strain>
        <tissue evidence="2">Fibroblasts and whole tissue</tissue>
    </source>
</reference>
<gene>
    <name evidence="2" type="primary">c19h1orf94</name>
</gene>
<proteinExistence type="predicted"/>
<dbReference type="RefSeq" id="XP_073787932.1">
    <property type="nucleotide sequence ID" value="XM_073931831.1"/>
</dbReference>
<evidence type="ECO:0000313" key="2">
    <source>
        <dbReference type="RefSeq" id="XP_073787932.1"/>
    </source>
</evidence>
<keyword evidence="1" id="KW-1185">Reference proteome</keyword>
<evidence type="ECO:0000313" key="1">
    <source>
        <dbReference type="Proteomes" id="UP000000437"/>
    </source>
</evidence>
<dbReference type="Proteomes" id="UP000000437">
    <property type="component" value="Chromosome 19"/>
</dbReference>